<evidence type="ECO:0000256" key="1">
    <source>
        <dbReference type="SAM" id="MobiDB-lite"/>
    </source>
</evidence>
<gene>
    <name evidence="2" type="ORF">METZ01_LOCUS257885</name>
</gene>
<protein>
    <submittedName>
        <fullName evidence="2">Uncharacterized protein</fullName>
    </submittedName>
</protein>
<feature type="region of interest" description="Disordered" evidence="1">
    <location>
        <begin position="1"/>
        <end position="22"/>
    </location>
</feature>
<proteinExistence type="predicted"/>
<dbReference type="EMBL" id="UINC01070691">
    <property type="protein sequence ID" value="SVC05031.1"/>
    <property type="molecule type" value="Genomic_DNA"/>
</dbReference>
<evidence type="ECO:0000313" key="2">
    <source>
        <dbReference type="EMBL" id="SVC05031.1"/>
    </source>
</evidence>
<sequence length="92" mass="9812">VGGGSEQVGEAGECTDSVESEALNESSDLRLFEIFGKGVAECDDPGAVDSRQVTEMLQATLAKTDQTDSNWLYQTGIPRVSCACYRCTTTPN</sequence>
<name>A0A382J2H3_9ZZZZ</name>
<reference evidence="2" key="1">
    <citation type="submission" date="2018-05" db="EMBL/GenBank/DDBJ databases">
        <authorList>
            <person name="Lanie J.A."/>
            <person name="Ng W.-L."/>
            <person name="Kazmierczak K.M."/>
            <person name="Andrzejewski T.M."/>
            <person name="Davidsen T.M."/>
            <person name="Wayne K.J."/>
            <person name="Tettelin H."/>
            <person name="Glass J.I."/>
            <person name="Rusch D."/>
            <person name="Podicherti R."/>
            <person name="Tsui H.-C.T."/>
            <person name="Winkler M.E."/>
        </authorList>
    </citation>
    <scope>NUCLEOTIDE SEQUENCE</scope>
</reference>
<organism evidence="2">
    <name type="scientific">marine metagenome</name>
    <dbReference type="NCBI Taxonomy" id="408172"/>
    <lineage>
        <taxon>unclassified sequences</taxon>
        <taxon>metagenomes</taxon>
        <taxon>ecological metagenomes</taxon>
    </lineage>
</organism>
<dbReference type="AlphaFoldDB" id="A0A382J2H3"/>
<feature type="non-terminal residue" evidence="2">
    <location>
        <position position="1"/>
    </location>
</feature>
<accession>A0A382J2H3</accession>